<dbReference type="Pfam" id="PF03682">
    <property type="entry name" value="UPF0158"/>
    <property type="match status" value="1"/>
</dbReference>
<evidence type="ECO:0000313" key="1">
    <source>
        <dbReference type="EMBL" id="SFN55922.1"/>
    </source>
</evidence>
<dbReference type="AlphaFoldDB" id="A0A1I5A0D0"/>
<dbReference type="EMBL" id="FOVN01000001">
    <property type="protein sequence ID" value="SFN55922.1"/>
    <property type="molecule type" value="Genomic_DNA"/>
</dbReference>
<organism evidence="1 2">
    <name type="scientific">Bizionia echini</name>
    <dbReference type="NCBI Taxonomy" id="649333"/>
    <lineage>
        <taxon>Bacteria</taxon>
        <taxon>Pseudomonadati</taxon>
        <taxon>Bacteroidota</taxon>
        <taxon>Flavobacteriia</taxon>
        <taxon>Flavobacteriales</taxon>
        <taxon>Flavobacteriaceae</taxon>
        <taxon>Bizionia</taxon>
    </lineage>
</organism>
<protein>
    <submittedName>
        <fullName evidence="1">Uncharacterized protein family (UPF0158)</fullName>
    </submittedName>
</protein>
<accession>A0A1I5A0D0</accession>
<dbReference type="RefSeq" id="WP_092206720.1">
    <property type="nucleotide sequence ID" value="NZ_FOVN01000001.1"/>
</dbReference>
<dbReference type="Proteomes" id="UP000198705">
    <property type="component" value="Unassembled WGS sequence"/>
</dbReference>
<proteinExistence type="predicted"/>
<dbReference type="InterPro" id="IPR005361">
    <property type="entry name" value="UPF0158"/>
</dbReference>
<gene>
    <name evidence="1" type="ORF">SAMN04487989_1011236</name>
</gene>
<reference evidence="2" key="1">
    <citation type="submission" date="2016-10" db="EMBL/GenBank/DDBJ databases">
        <authorList>
            <person name="Varghese N."/>
            <person name="Submissions S."/>
        </authorList>
    </citation>
    <scope>NUCLEOTIDE SEQUENCE [LARGE SCALE GENOMIC DNA]</scope>
    <source>
        <strain evidence="2">DSM 23925</strain>
    </source>
</reference>
<name>A0A1I5A0D0_9FLAO</name>
<dbReference type="OrthoDB" id="961309at2"/>
<keyword evidence="2" id="KW-1185">Reference proteome</keyword>
<evidence type="ECO:0000313" key="2">
    <source>
        <dbReference type="Proteomes" id="UP000198705"/>
    </source>
</evidence>
<sequence length="146" mass="17350">MNKPNSEVISEIVQELDSGCDCYLNNKTHEIIAIPNFGNFPDEVEFQELFKENLMKVSEQASTFIKIEVLKSYESFKIMERFAQKLPNSQFKTKLETILLNKKPFQNFKLTVETSEYRKLWFDFKRQEMEEIVFQKLTSKPFDDQV</sequence>